<evidence type="ECO:0000256" key="1">
    <source>
        <dbReference type="SAM" id="SignalP"/>
    </source>
</evidence>
<dbReference type="CDD" id="cd23583">
    <property type="entry name" value="TFP_LU_ECD_Prod1"/>
    <property type="match status" value="1"/>
</dbReference>
<proteinExistence type="evidence at transcript level"/>
<dbReference type="Gene3D" id="2.10.60.10">
    <property type="entry name" value="CD59"/>
    <property type="match status" value="1"/>
</dbReference>
<dbReference type="AlphaFoldDB" id="A0A0F6QFB4"/>
<organism evidence="2">
    <name type="scientific">Hypselotriton orientalis</name>
    <name type="common">oriental fire-bellied newt</name>
    <dbReference type="NCBI Taxonomy" id="3399148"/>
    <lineage>
        <taxon>Eukaryota</taxon>
        <taxon>Metazoa</taxon>
        <taxon>Chordata</taxon>
        <taxon>Craniata</taxon>
        <taxon>Vertebrata</taxon>
        <taxon>Euteleostomi</taxon>
        <taxon>Amphibia</taxon>
        <taxon>Batrachia</taxon>
        <taxon>Caudata</taxon>
        <taxon>Salamandroidea</taxon>
        <taxon>Salamandridae</taxon>
        <taxon>Pleurodelinae</taxon>
        <taxon>Hypselotriton</taxon>
    </lineage>
</organism>
<name>A0A0F6QFB4_9SALA</name>
<reference evidence="2" key="1">
    <citation type="journal article" date="2015" name="Evodevo">
        <title>Identification of the orphan gene Prod 1 in basal and other salamander families.</title>
        <authorList>
            <person name="Geng J."/>
            <person name="Gates P.B."/>
            <person name="Kumar A."/>
            <person name="Guenther S."/>
            <person name="Garza-Garcia A."/>
            <person name="Kuenne C."/>
            <person name="Zhang P."/>
            <person name="Looso M."/>
            <person name="Brockes J.P."/>
        </authorList>
    </citation>
    <scope>NUCLEOTIDE SEQUENCE</scope>
</reference>
<evidence type="ECO:0000313" key="2">
    <source>
        <dbReference type="EMBL" id="AKD58859.1"/>
    </source>
</evidence>
<feature type="signal peptide" evidence="1">
    <location>
        <begin position="1"/>
        <end position="19"/>
    </location>
</feature>
<dbReference type="InterPro" id="IPR045860">
    <property type="entry name" value="Snake_toxin-like_sf"/>
</dbReference>
<keyword evidence="1" id="KW-0732">Signal</keyword>
<dbReference type="GO" id="GO:0098552">
    <property type="term" value="C:side of membrane"/>
    <property type="evidence" value="ECO:0007669"/>
    <property type="project" value="UniProtKB-KW"/>
</dbReference>
<sequence length="106" mass="11553">MTLLPFSLFLVMCLHSATALKCFTKNGDDSTVTTCAEEQTRCLYIQLPSSVIQECNTAQQCAMVLEEATAIGYPGKCCSEDLCNRSEQDIETTTQSTTPAFLDGPQ</sequence>
<dbReference type="EMBL" id="KP686220">
    <property type="protein sequence ID" value="AKD58859.1"/>
    <property type="molecule type" value="mRNA"/>
</dbReference>
<protein>
    <submittedName>
        <fullName evidence="2">Prod1</fullName>
    </submittedName>
</protein>
<dbReference type="SUPFAM" id="SSF57302">
    <property type="entry name" value="Snake toxin-like"/>
    <property type="match status" value="1"/>
</dbReference>
<feature type="chain" id="PRO_5002508821" evidence="1">
    <location>
        <begin position="20"/>
        <end position="106"/>
    </location>
</feature>
<accession>A0A0F6QFB4</accession>